<gene>
    <name evidence="3" type="ORF">PAC_02088</name>
</gene>
<feature type="region of interest" description="Disordered" evidence="1">
    <location>
        <begin position="597"/>
        <end position="624"/>
    </location>
</feature>
<dbReference type="AlphaFoldDB" id="A0A1L7WHG2"/>
<keyword evidence="2" id="KW-0812">Transmembrane</keyword>
<feature type="region of interest" description="Disordered" evidence="1">
    <location>
        <begin position="214"/>
        <end position="245"/>
    </location>
</feature>
<name>A0A1L7WHG2_9HELO</name>
<feature type="compositionally biased region" description="Basic and acidic residues" evidence="1">
    <location>
        <begin position="380"/>
        <end position="393"/>
    </location>
</feature>
<sequence>MGGVPFIVSVYDSLSLPYFGQMTNFSLLLLAGTYPSPLTLCAWNLSSTNPSSVSTSIHFPRAVGPNATNAYFLGIQGYLASNTSISTTYYSPLFTLMNMTGSSTLLPSTPSPPASTQPSTFTFPSTTIRSLVTATPGRSVSCISPSGDKSTGETGGSGGIVNQECESAALSAFALLATQTRTLTAGAAPLVTSPPAFPQFAALLAEATISSSSSISSTSTTSSSAPTSTSNDNGLGPEITTPSTSSSETAKMAYVLIITGITLATVVLLFWIWTRYRRNRQPPPSSLPLPSPGPECPPSKCLHMHDECECSRLRRMYDGVVKEFNILRLGSLSIRSNASNADSSEAEKGLANLAARPGTSGSRSGLMSSGASGSPTLGRENNERRRRFEDEYRKRRASRASQKSQRTVLAELEGDLGPYANELEDVVPPMPTERAVFALFSSGLIGNGEGEEERYEGVIRTRNKTFAVRRKTVVGEGKSGVVVKGKLAANIVAVRRKAVPGSGSGVMKGTIEEGSELDFPAVTEGQMLVYEGKGEVNEPVEVETDRRNGGEIQREEKDESKDKVGPGEEWKKEVEEVERTIVNAMKLARLDDLRRERRRRKRQDLANGSGGSRDLGIGRSISLE</sequence>
<dbReference type="Proteomes" id="UP000184330">
    <property type="component" value="Unassembled WGS sequence"/>
</dbReference>
<evidence type="ECO:0000313" key="4">
    <source>
        <dbReference type="Proteomes" id="UP000184330"/>
    </source>
</evidence>
<feature type="compositionally biased region" description="Polar residues" evidence="1">
    <location>
        <begin position="137"/>
        <end position="149"/>
    </location>
</feature>
<dbReference type="OrthoDB" id="3496699at2759"/>
<feature type="region of interest" description="Disordered" evidence="1">
    <location>
        <begin position="534"/>
        <end position="570"/>
    </location>
</feature>
<feature type="compositionally biased region" description="Polar residues" evidence="1">
    <location>
        <begin position="359"/>
        <end position="375"/>
    </location>
</feature>
<reference evidence="3 4" key="1">
    <citation type="submission" date="2016-03" db="EMBL/GenBank/DDBJ databases">
        <authorList>
            <person name="Ploux O."/>
        </authorList>
    </citation>
    <scope>NUCLEOTIDE SEQUENCE [LARGE SCALE GENOMIC DNA]</scope>
    <source>
        <strain evidence="3 4">UAMH 11012</strain>
    </source>
</reference>
<feature type="transmembrane region" description="Helical" evidence="2">
    <location>
        <begin position="252"/>
        <end position="273"/>
    </location>
</feature>
<feature type="region of interest" description="Disordered" evidence="1">
    <location>
        <begin position="137"/>
        <end position="158"/>
    </location>
</feature>
<keyword evidence="4" id="KW-1185">Reference proteome</keyword>
<keyword evidence="2" id="KW-1133">Transmembrane helix</keyword>
<accession>A0A1L7WHG2</accession>
<evidence type="ECO:0000256" key="2">
    <source>
        <dbReference type="SAM" id="Phobius"/>
    </source>
</evidence>
<feature type="compositionally biased region" description="Low complexity" evidence="1">
    <location>
        <begin position="214"/>
        <end position="230"/>
    </location>
</feature>
<feature type="region of interest" description="Disordered" evidence="1">
    <location>
        <begin position="354"/>
        <end position="407"/>
    </location>
</feature>
<dbReference type="EMBL" id="FJOG01000002">
    <property type="protein sequence ID" value="CZR52211.1"/>
    <property type="molecule type" value="Genomic_DNA"/>
</dbReference>
<keyword evidence="2" id="KW-0472">Membrane</keyword>
<protein>
    <submittedName>
        <fullName evidence="3">Uncharacterized protein</fullName>
    </submittedName>
</protein>
<evidence type="ECO:0000256" key="1">
    <source>
        <dbReference type="SAM" id="MobiDB-lite"/>
    </source>
</evidence>
<proteinExistence type="predicted"/>
<feature type="compositionally biased region" description="Basic and acidic residues" evidence="1">
    <location>
        <begin position="543"/>
        <end position="570"/>
    </location>
</feature>
<evidence type="ECO:0000313" key="3">
    <source>
        <dbReference type="EMBL" id="CZR52211.1"/>
    </source>
</evidence>
<organism evidence="3 4">
    <name type="scientific">Phialocephala subalpina</name>
    <dbReference type="NCBI Taxonomy" id="576137"/>
    <lineage>
        <taxon>Eukaryota</taxon>
        <taxon>Fungi</taxon>
        <taxon>Dikarya</taxon>
        <taxon>Ascomycota</taxon>
        <taxon>Pezizomycotina</taxon>
        <taxon>Leotiomycetes</taxon>
        <taxon>Helotiales</taxon>
        <taxon>Mollisiaceae</taxon>
        <taxon>Phialocephala</taxon>
        <taxon>Phialocephala fortinii species complex</taxon>
    </lineage>
</organism>